<dbReference type="RefSeq" id="WP_071082017.1">
    <property type="nucleotide sequence ID" value="NZ_MBLM01000002.1"/>
</dbReference>
<dbReference type="EMBL" id="MBLM01000002">
    <property type="protein sequence ID" value="OHV46487.1"/>
    <property type="molecule type" value="Genomic_DNA"/>
</dbReference>
<feature type="compositionally biased region" description="Low complexity" evidence="1">
    <location>
        <begin position="161"/>
        <end position="175"/>
    </location>
</feature>
<name>A0A1S1RK99_9ACTN</name>
<accession>A0A1S1RK99</accession>
<dbReference type="AlphaFoldDB" id="A0A1S1RK99"/>
<keyword evidence="3" id="KW-1185">Reference proteome</keyword>
<evidence type="ECO:0000313" key="3">
    <source>
        <dbReference type="Proteomes" id="UP000179627"/>
    </source>
</evidence>
<sequence length="208" mass="21401">MTEGTRRTGRPASAPAITGATVRTPASHITPRQLAYWRRSGLVRPGRGELTQARAVAALRRAGLSPRQIRRAAERLRLLTGSDSAAGGLSGASPASAASPAAGRPGTLRFAVYGQELFVQRAGGAWEGDRAPGQLILDGVVPLVLVDGVAVGPLPGGIPPSAAAPRAGSGSATAPPRTPPRAGPAGVSGRDQIRLFLDRQRDLDRPDH</sequence>
<protein>
    <submittedName>
        <fullName evidence="2">Uncharacterized protein</fullName>
    </submittedName>
</protein>
<feature type="compositionally biased region" description="Basic and acidic residues" evidence="1">
    <location>
        <begin position="191"/>
        <end position="208"/>
    </location>
</feature>
<evidence type="ECO:0000313" key="2">
    <source>
        <dbReference type="EMBL" id="OHV46487.1"/>
    </source>
</evidence>
<gene>
    <name evidence="2" type="ORF">CC117_00365</name>
</gene>
<proteinExistence type="predicted"/>
<evidence type="ECO:0000256" key="1">
    <source>
        <dbReference type="SAM" id="MobiDB-lite"/>
    </source>
</evidence>
<reference evidence="3" key="1">
    <citation type="submission" date="2016-07" db="EMBL/GenBank/DDBJ databases">
        <title>Sequence Frankia sp. strain CcI1.17.</title>
        <authorList>
            <person name="Ghodhbane-Gtari F."/>
            <person name="Swanson E."/>
            <person name="Gueddou A."/>
            <person name="Morris K."/>
            <person name="Hezbri K."/>
            <person name="Ktari A."/>
            <person name="Nouioui I."/>
            <person name="Abebe-Akele F."/>
            <person name="Simpson S."/>
            <person name="Thomas K."/>
            <person name="Gtari M."/>
            <person name="Tisa L.S."/>
            <person name="Hurst S."/>
        </authorList>
    </citation>
    <scope>NUCLEOTIDE SEQUENCE [LARGE SCALE GENOMIC DNA]</scope>
    <source>
        <strain evidence="3">Cc1.17</strain>
    </source>
</reference>
<feature type="region of interest" description="Disordered" evidence="1">
    <location>
        <begin position="161"/>
        <end position="208"/>
    </location>
</feature>
<dbReference type="Proteomes" id="UP000179627">
    <property type="component" value="Unassembled WGS sequence"/>
</dbReference>
<comment type="caution">
    <text evidence="2">The sequence shown here is derived from an EMBL/GenBank/DDBJ whole genome shotgun (WGS) entry which is preliminary data.</text>
</comment>
<organism evidence="2 3">
    <name type="scientific">Parafrankia colletiae</name>
    <dbReference type="NCBI Taxonomy" id="573497"/>
    <lineage>
        <taxon>Bacteria</taxon>
        <taxon>Bacillati</taxon>
        <taxon>Actinomycetota</taxon>
        <taxon>Actinomycetes</taxon>
        <taxon>Frankiales</taxon>
        <taxon>Frankiaceae</taxon>
        <taxon>Parafrankia</taxon>
    </lineage>
</organism>
<feature type="region of interest" description="Disordered" evidence="1">
    <location>
        <begin position="1"/>
        <end position="28"/>
    </location>
</feature>